<evidence type="ECO:0000313" key="3">
    <source>
        <dbReference type="Proteomes" id="UP000193404"/>
    </source>
</evidence>
<protein>
    <submittedName>
        <fullName evidence="2">Nucleotidyltransferase</fullName>
    </submittedName>
</protein>
<sequence>MKAVILAGGYGKRLRPLTDDKPKPLIEIAGKPIIEWQIEWLKNYGINSFIILTGYKKEVLTEWISKNKNRLEIECLFSTEEEPLGTGGAIYQVKSFLNEEFITINGDILTNLDIRELKTQDALASIALVPLRSPYGVVQTNDDKVIKFVEKPVLKDYWVNAGVYVLKQDIFEYLPEKGDIERLTFPTLAEKGLLKGKKFENVYWRSIDSVKDVEEASNELPEIFKNKK</sequence>
<dbReference type="GO" id="GO:0016740">
    <property type="term" value="F:transferase activity"/>
    <property type="evidence" value="ECO:0007669"/>
    <property type="project" value="UniProtKB-KW"/>
</dbReference>
<dbReference type="Pfam" id="PF00483">
    <property type="entry name" value="NTP_transferase"/>
    <property type="match status" value="1"/>
</dbReference>
<dbReference type="STRING" id="282676.B6F84_11860"/>
<name>A0A1W6K259_9CREN</name>
<dbReference type="RefSeq" id="WP_148692432.1">
    <property type="nucleotide sequence ID" value="NZ_CP020477.1"/>
</dbReference>
<dbReference type="GeneID" id="41591630"/>
<dbReference type="PANTHER" id="PTHR22572">
    <property type="entry name" value="SUGAR-1-PHOSPHATE GUANYL TRANSFERASE"/>
    <property type="match status" value="1"/>
</dbReference>
<gene>
    <name evidence="2" type="ORF">B6F84_11860</name>
</gene>
<reference evidence="2 3" key="1">
    <citation type="submission" date="2017-03" db="EMBL/GenBank/DDBJ databases">
        <title>Sulfur activation and transportation mechanism of thermophilic Archaea Acidianus manzaensis YN-25.</title>
        <authorList>
            <person name="Ma Y."/>
            <person name="Yang Y."/>
            <person name="Xia J."/>
        </authorList>
    </citation>
    <scope>NUCLEOTIDE SEQUENCE [LARGE SCALE GENOMIC DNA]</scope>
    <source>
        <strain evidence="2 3">YN-25</strain>
    </source>
</reference>
<dbReference type="InterPro" id="IPR005835">
    <property type="entry name" value="NTP_transferase_dom"/>
</dbReference>
<dbReference type="CDD" id="cd04181">
    <property type="entry name" value="NTP_transferase"/>
    <property type="match status" value="1"/>
</dbReference>
<evidence type="ECO:0000313" key="2">
    <source>
        <dbReference type="EMBL" id="ARM76641.1"/>
    </source>
</evidence>
<dbReference type="EMBL" id="CP020477">
    <property type="protein sequence ID" value="ARM76641.1"/>
    <property type="molecule type" value="Genomic_DNA"/>
</dbReference>
<dbReference type="OrthoDB" id="15372at2157"/>
<dbReference type="InterPro" id="IPR029044">
    <property type="entry name" value="Nucleotide-diphossugar_trans"/>
</dbReference>
<feature type="domain" description="Nucleotidyl transferase" evidence="1">
    <location>
        <begin position="2"/>
        <end position="220"/>
    </location>
</feature>
<dbReference type="SUPFAM" id="SSF53448">
    <property type="entry name" value="Nucleotide-diphospho-sugar transferases"/>
    <property type="match status" value="1"/>
</dbReference>
<organism evidence="2 3">
    <name type="scientific">Acidianus manzaensis</name>
    <dbReference type="NCBI Taxonomy" id="282676"/>
    <lineage>
        <taxon>Archaea</taxon>
        <taxon>Thermoproteota</taxon>
        <taxon>Thermoprotei</taxon>
        <taxon>Sulfolobales</taxon>
        <taxon>Sulfolobaceae</taxon>
        <taxon>Acidianus</taxon>
    </lineage>
</organism>
<dbReference type="KEGG" id="aman:B6F84_11860"/>
<proteinExistence type="predicted"/>
<dbReference type="Proteomes" id="UP000193404">
    <property type="component" value="Chromosome"/>
</dbReference>
<keyword evidence="2" id="KW-0808">Transferase</keyword>
<dbReference type="AlphaFoldDB" id="A0A1W6K259"/>
<dbReference type="InterPro" id="IPR050486">
    <property type="entry name" value="Mannose-1P_guanyltransferase"/>
</dbReference>
<evidence type="ECO:0000259" key="1">
    <source>
        <dbReference type="Pfam" id="PF00483"/>
    </source>
</evidence>
<keyword evidence="3" id="KW-1185">Reference proteome</keyword>
<dbReference type="Gene3D" id="3.90.550.10">
    <property type="entry name" value="Spore Coat Polysaccharide Biosynthesis Protein SpsA, Chain A"/>
    <property type="match status" value="1"/>
</dbReference>
<accession>A0A1W6K259</accession>